<dbReference type="Proteomes" id="UP000287177">
    <property type="component" value="Unassembled WGS sequence"/>
</dbReference>
<protein>
    <recommendedName>
        <fullName evidence="3">Fatty-acid--CoA ligase</fullName>
    </recommendedName>
</protein>
<evidence type="ECO:0000313" key="2">
    <source>
        <dbReference type="Proteomes" id="UP000287177"/>
    </source>
</evidence>
<gene>
    <name evidence="1" type="ORF">MELE44368_06345</name>
</gene>
<name>A0A439DNR1_9MYCO</name>
<dbReference type="RefSeq" id="WP_128110490.1">
    <property type="nucleotide sequence ID" value="NZ_ATDN01000045.1"/>
</dbReference>
<dbReference type="AlphaFoldDB" id="A0A439DNR1"/>
<dbReference type="EMBL" id="ATDN01000045">
    <property type="protein sequence ID" value="RWA16836.1"/>
    <property type="molecule type" value="Genomic_DNA"/>
</dbReference>
<comment type="caution">
    <text evidence="1">The sequence shown here is derived from an EMBL/GenBank/DDBJ whole genome shotgun (WGS) entry which is preliminary data.</text>
</comment>
<keyword evidence="2" id="KW-1185">Reference proteome</keyword>
<evidence type="ECO:0000313" key="1">
    <source>
        <dbReference type="EMBL" id="RWA16836.1"/>
    </source>
</evidence>
<reference evidence="1 2" key="1">
    <citation type="submission" date="2013-06" db="EMBL/GenBank/DDBJ databases">
        <title>The draft sequence of the Mycobacterium elephantis genome.</title>
        <authorList>
            <person name="Pettersson F.B."/>
            <person name="Das S."/>
            <person name="Dasgupta S."/>
            <person name="Bhattacharya A."/>
            <person name="Kirsebom L.A."/>
        </authorList>
    </citation>
    <scope>NUCLEOTIDE SEQUENCE [LARGE SCALE GENOMIC DNA]</scope>
    <source>
        <strain evidence="1 2">DSM 44368</strain>
    </source>
</reference>
<evidence type="ECO:0008006" key="3">
    <source>
        <dbReference type="Google" id="ProtNLM"/>
    </source>
</evidence>
<sequence length="213" mass="23638">MAPAAVRSFIFAVEFRIGESERVRSVLARHEESLRDLGARYAFVYESIVEAGKVLVVIGVRSERPLLDLLRSPYFFEWFDAVGVEDLPAVFAGEAVRRFDLGEPPAPGTEVVVAAVTRVEDVEVFVNRVRESLADFARSGIRRTLVYRALDTPREVLFLHLLATARNALQWVAHSDIASEWLASAGVGAYPPVFVGRFVHAMRLAETAGTDLH</sequence>
<organism evidence="1 2">
    <name type="scientific">Mycolicibacterium elephantis DSM 44368</name>
    <dbReference type="NCBI Taxonomy" id="1335622"/>
    <lineage>
        <taxon>Bacteria</taxon>
        <taxon>Bacillati</taxon>
        <taxon>Actinomycetota</taxon>
        <taxon>Actinomycetes</taxon>
        <taxon>Mycobacteriales</taxon>
        <taxon>Mycobacteriaceae</taxon>
        <taxon>Mycolicibacterium</taxon>
    </lineage>
</organism>
<proteinExistence type="predicted"/>
<accession>A0A439DNR1</accession>